<keyword evidence="6 8" id="KW-0472">Membrane</keyword>
<feature type="domain" description="Peptidase S54 rhomboid" evidence="9">
    <location>
        <begin position="233"/>
        <end position="366"/>
    </location>
</feature>
<keyword evidence="5 8" id="KW-1133">Transmembrane helix</keyword>
<comment type="similarity">
    <text evidence="2">Belongs to the peptidase S54 family.</text>
</comment>
<keyword evidence="11" id="KW-1185">Reference proteome</keyword>
<evidence type="ECO:0000256" key="2">
    <source>
        <dbReference type="ARBA" id="ARBA00009045"/>
    </source>
</evidence>
<dbReference type="Gene3D" id="1.20.1540.10">
    <property type="entry name" value="Rhomboid-like"/>
    <property type="match status" value="1"/>
</dbReference>
<dbReference type="PANTHER" id="PTHR43731:SF14">
    <property type="entry name" value="PRESENILIN-ASSOCIATED RHOMBOID-LIKE PROTEIN, MITOCHONDRIAL"/>
    <property type="match status" value="1"/>
</dbReference>
<feature type="transmembrane region" description="Helical" evidence="8">
    <location>
        <begin position="321"/>
        <end position="344"/>
    </location>
</feature>
<evidence type="ECO:0000256" key="5">
    <source>
        <dbReference type="ARBA" id="ARBA00022989"/>
    </source>
</evidence>
<keyword evidence="4" id="KW-0378">Hydrolase</keyword>
<feature type="transmembrane region" description="Helical" evidence="8">
    <location>
        <begin position="184"/>
        <end position="207"/>
    </location>
</feature>
<name>A0A1H0B804_9BACI</name>
<dbReference type="Gene3D" id="1.25.40.10">
    <property type="entry name" value="Tetratricopeptide repeat domain"/>
    <property type="match status" value="1"/>
</dbReference>
<dbReference type="InterPro" id="IPR022764">
    <property type="entry name" value="Peptidase_S54_rhomboid_dom"/>
</dbReference>
<protein>
    <submittedName>
        <fullName evidence="10">Rhomboid family peptidase. Serine peptidase. MEROPS family S54</fullName>
    </submittedName>
</protein>
<sequence length="534" mass="61125">MDHLKAEIRFWETLHHLIKKEDMKVIHINEEGKIVWLEDDRFKNSNLIRLHLRSYDWSSQLRNDINRAHESAKSIRKKMKMRDANVTNVIFAPFTPVDSYEDEVSQPLPFTAGGKRQMRSIIIPMENLYENFFPLATEWKLHDMPSYVPEYQLEDEEQSEQLCRTLKHMVERSYHKRREEERNIFMYGKPTFTLALLIVIFSIYFFMEQVGSSTSTRTLVSLGAKFDPLIIEGEWWRFFSAMFLHIGFLHLFMNSLALFYLGSAVERIFGSARFVFIYFTAGFFGSISSFVFNDNISAGASGAIFGLFGALLYFGARNKKLFFRTFGSSVVIILGINLAFGFLVPMVDNGAHIGGLIGGFAASAIIGLPERKYLKSQPLAGIGAVLAALILLLAGFTQNVESSQLQTIYYELGRESIEENDYEDAESYLVRAVDIEGDESGPVSDEEIQANSYFLLSYAQLQRERYEEAEENLSTAIELRTDFHEAYYNLAILQYERGNYEEALEAINSALEITGESDYEDLRNEIIENAPDNS</sequence>
<reference evidence="11" key="1">
    <citation type="submission" date="2016-10" db="EMBL/GenBank/DDBJ databases">
        <authorList>
            <person name="Varghese N."/>
            <person name="Submissions S."/>
        </authorList>
    </citation>
    <scope>NUCLEOTIDE SEQUENCE [LARGE SCALE GENOMIC DNA]</scope>
    <source>
        <strain evidence="11">CGMCC 1.10369</strain>
    </source>
</reference>
<feature type="transmembrane region" description="Helical" evidence="8">
    <location>
        <begin position="274"/>
        <end position="292"/>
    </location>
</feature>
<evidence type="ECO:0000313" key="11">
    <source>
        <dbReference type="Proteomes" id="UP000198778"/>
    </source>
</evidence>
<accession>A0A1H0B804</accession>
<dbReference type="RefSeq" id="WP_175444166.1">
    <property type="nucleotide sequence ID" value="NZ_FNIL01000001.1"/>
</dbReference>
<dbReference type="InterPro" id="IPR050925">
    <property type="entry name" value="Rhomboid_protease_S54"/>
</dbReference>
<dbReference type="InterPro" id="IPR011990">
    <property type="entry name" value="TPR-like_helical_dom_sf"/>
</dbReference>
<dbReference type="EMBL" id="FNIL01000001">
    <property type="protein sequence ID" value="SDN41774.1"/>
    <property type="molecule type" value="Genomic_DNA"/>
</dbReference>
<dbReference type="Pfam" id="PF14559">
    <property type="entry name" value="TPR_19"/>
    <property type="match status" value="1"/>
</dbReference>
<proteinExistence type="inferred from homology"/>
<evidence type="ECO:0000256" key="8">
    <source>
        <dbReference type="SAM" id="Phobius"/>
    </source>
</evidence>
<dbReference type="InterPro" id="IPR035952">
    <property type="entry name" value="Rhomboid-like_sf"/>
</dbReference>
<dbReference type="AlphaFoldDB" id="A0A1H0B804"/>
<dbReference type="Pfam" id="PF13181">
    <property type="entry name" value="TPR_8"/>
    <property type="match status" value="1"/>
</dbReference>
<feature type="transmembrane region" description="Helical" evidence="8">
    <location>
        <begin position="379"/>
        <end position="397"/>
    </location>
</feature>
<evidence type="ECO:0000256" key="6">
    <source>
        <dbReference type="ARBA" id="ARBA00023136"/>
    </source>
</evidence>
<dbReference type="PROSITE" id="PS50293">
    <property type="entry name" value="TPR_REGION"/>
    <property type="match status" value="1"/>
</dbReference>
<keyword evidence="3 8" id="KW-0812">Transmembrane</keyword>
<organism evidence="10 11">
    <name type="scientific">Alkalicoccus daliensis</name>
    <dbReference type="NCBI Taxonomy" id="745820"/>
    <lineage>
        <taxon>Bacteria</taxon>
        <taxon>Bacillati</taxon>
        <taxon>Bacillota</taxon>
        <taxon>Bacilli</taxon>
        <taxon>Bacillales</taxon>
        <taxon>Bacillaceae</taxon>
        <taxon>Alkalicoccus</taxon>
    </lineage>
</organism>
<gene>
    <name evidence="10" type="ORF">SAMN04488053_101790</name>
</gene>
<keyword evidence="7" id="KW-0802">TPR repeat</keyword>
<dbReference type="PROSITE" id="PS50005">
    <property type="entry name" value="TPR"/>
    <property type="match status" value="3"/>
</dbReference>
<feature type="transmembrane region" description="Helical" evidence="8">
    <location>
        <begin position="298"/>
        <end position="314"/>
    </location>
</feature>
<dbReference type="STRING" id="745820.SAMN04488053_101790"/>
<evidence type="ECO:0000259" key="9">
    <source>
        <dbReference type="Pfam" id="PF01694"/>
    </source>
</evidence>
<dbReference type="SUPFAM" id="SSF144091">
    <property type="entry name" value="Rhomboid-like"/>
    <property type="match status" value="1"/>
</dbReference>
<dbReference type="Pfam" id="PF01694">
    <property type="entry name" value="Rhomboid"/>
    <property type="match status" value="1"/>
</dbReference>
<dbReference type="Proteomes" id="UP000198778">
    <property type="component" value="Unassembled WGS sequence"/>
</dbReference>
<comment type="subcellular location">
    <subcellularLocation>
        <location evidence="1">Membrane</location>
        <topology evidence="1">Multi-pass membrane protein</topology>
    </subcellularLocation>
</comment>
<dbReference type="GO" id="GO:0016020">
    <property type="term" value="C:membrane"/>
    <property type="evidence" value="ECO:0007669"/>
    <property type="project" value="UniProtKB-SubCell"/>
</dbReference>
<dbReference type="GO" id="GO:0004252">
    <property type="term" value="F:serine-type endopeptidase activity"/>
    <property type="evidence" value="ECO:0007669"/>
    <property type="project" value="InterPro"/>
</dbReference>
<evidence type="ECO:0000313" key="10">
    <source>
        <dbReference type="EMBL" id="SDN41774.1"/>
    </source>
</evidence>
<evidence type="ECO:0000256" key="1">
    <source>
        <dbReference type="ARBA" id="ARBA00004141"/>
    </source>
</evidence>
<dbReference type="SUPFAM" id="SSF48452">
    <property type="entry name" value="TPR-like"/>
    <property type="match status" value="1"/>
</dbReference>
<feature type="transmembrane region" description="Helical" evidence="8">
    <location>
        <begin position="235"/>
        <end position="262"/>
    </location>
</feature>
<feature type="repeat" description="TPR" evidence="7">
    <location>
        <begin position="406"/>
        <end position="439"/>
    </location>
</feature>
<feature type="repeat" description="TPR" evidence="7">
    <location>
        <begin position="484"/>
        <end position="517"/>
    </location>
</feature>
<dbReference type="PANTHER" id="PTHR43731">
    <property type="entry name" value="RHOMBOID PROTEASE"/>
    <property type="match status" value="1"/>
</dbReference>
<evidence type="ECO:0000256" key="3">
    <source>
        <dbReference type="ARBA" id="ARBA00022692"/>
    </source>
</evidence>
<dbReference type="SMART" id="SM00028">
    <property type="entry name" value="TPR"/>
    <property type="match status" value="3"/>
</dbReference>
<evidence type="ECO:0000256" key="7">
    <source>
        <dbReference type="PROSITE-ProRule" id="PRU00339"/>
    </source>
</evidence>
<evidence type="ECO:0000256" key="4">
    <source>
        <dbReference type="ARBA" id="ARBA00022801"/>
    </source>
</evidence>
<feature type="transmembrane region" description="Helical" evidence="8">
    <location>
        <begin position="350"/>
        <end position="367"/>
    </location>
</feature>
<feature type="repeat" description="TPR" evidence="7">
    <location>
        <begin position="450"/>
        <end position="483"/>
    </location>
</feature>
<dbReference type="InterPro" id="IPR019734">
    <property type="entry name" value="TPR_rpt"/>
</dbReference>